<dbReference type="EMBL" id="VYZN01000046">
    <property type="protein sequence ID" value="KAE9529160.1"/>
    <property type="molecule type" value="Genomic_DNA"/>
</dbReference>
<gene>
    <name evidence="2" type="ORF">AGLY_011956</name>
</gene>
<organism evidence="2 3">
    <name type="scientific">Aphis glycines</name>
    <name type="common">Soybean aphid</name>
    <dbReference type="NCBI Taxonomy" id="307491"/>
    <lineage>
        <taxon>Eukaryota</taxon>
        <taxon>Metazoa</taxon>
        <taxon>Ecdysozoa</taxon>
        <taxon>Arthropoda</taxon>
        <taxon>Hexapoda</taxon>
        <taxon>Insecta</taxon>
        <taxon>Pterygota</taxon>
        <taxon>Neoptera</taxon>
        <taxon>Paraneoptera</taxon>
        <taxon>Hemiptera</taxon>
        <taxon>Sternorrhyncha</taxon>
        <taxon>Aphidomorpha</taxon>
        <taxon>Aphidoidea</taxon>
        <taxon>Aphididae</taxon>
        <taxon>Aphidini</taxon>
        <taxon>Aphis</taxon>
        <taxon>Aphis</taxon>
    </lineage>
</organism>
<protein>
    <recommendedName>
        <fullName evidence="1">Mos1 transposase HTH domain-containing protein</fullName>
    </recommendedName>
</protein>
<dbReference type="PANTHER" id="PTHR46060">
    <property type="entry name" value="MARINER MOS1 TRANSPOSASE-LIKE PROTEIN"/>
    <property type="match status" value="1"/>
</dbReference>
<dbReference type="Proteomes" id="UP000475862">
    <property type="component" value="Unassembled WGS sequence"/>
</dbReference>
<dbReference type="InterPro" id="IPR036397">
    <property type="entry name" value="RNaseH_sf"/>
</dbReference>
<feature type="domain" description="Mos1 transposase HTH" evidence="1">
    <location>
        <begin position="22"/>
        <end position="69"/>
    </location>
</feature>
<dbReference type="GO" id="GO:0003676">
    <property type="term" value="F:nucleic acid binding"/>
    <property type="evidence" value="ECO:0007669"/>
    <property type="project" value="InterPro"/>
</dbReference>
<sequence length="171" mass="20000">MSSQQPNASNSSSSNRSTYRRYEIRSVIRFLTLRNESAASIHRQLVETYGSEVMTRQHVTKWVRLFKEGRTDTHDEERCGRPSVISDELLQQVEEKVRDDRRVTLDALSENFPHISRSLLGGQRFSNDEEVQDAVENWLREVERKVYDEGIQKLVPRLQKCIDLNGDYVEK</sequence>
<dbReference type="Pfam" id="PF17906">
    <property type="entry name" value="HTH_48"/>
    <property type="match status" value="1"/>
</dbReference>
<comment type="caution">
    <text evidence="2">The sequence shown here is derived from an EMBL/GenBank/DDBJ whole genome shotgun (WGS) entry which is preliminary data.</text>
</comment>
<dbReference type="Gene3D" id="1.10.10.1450">
    <property type="match status" value="1"/>
</dbReference>
<reference evidence="2 3" key="1">
    <citation type="submission" date="2019-08" db="EMBL/GenBank/DDBJ databases">
        <title>The genome of the soybean aphid Biotype 1, its phylome, world population structure and adaptation to the North American continent.</title>
        <authorList>
            <person name="Giordano R."/>
            <person name="Donthu R.K."/>
            <person name="Hernandez A.G."/>
            <person name="Wright C.L."/>
            <person name="Zimin A.V."/>
        </authorList>
    </citation>
    <scope>NUCLEOTIDE SEQUENCE [LARGE SCALE GENOMIC DNA]</scope>
    <source>
        <tissue evidence="2">Whole aphids</tissue>
    </source>
</reference>
<dbReference type="AlphaFoldDB" id="A0A6G0TAC4"/>
<dbReference type="Gene3D" id="3.30.420.10">
    <property type="entry name" value="Ribonuclease H-like superfamily/Ribonuclease H"/>
    <property type="match status" value="1"/>
</dbReference>
<evidence type="ECO:0000313" key="3">
    <source>
        <dbReference type="Proteomes" id="UP000475862"/>
    </source>
</evidence>
<evidence type="ECO:0000313" key="2">
    <source>
        <dbReference type="EMBL" id="KAE9529160.1"/>
    </source>
</evidence>
<dbReference type="InterPro" id="IPR052709">
    <property type="entry name" value="Transposase-MT_Hybrid"/>
</dbReference>
<accession>A0A6G0TAC4</accession>
<dbReference type="InterPro" id="IPR041426">
    <property type="entry name" value="Mos1_HTH"/>
</dbReference>
<dbReference type="OrthoDB" id="6572822at2759"/>
<proteinExistence type="predicted"/>
<dbReference type="PANTHER" id="PTHR46060:SF1">
    <property type="entry name" value="MARINER MOS1 TRANSPOSASE-LIKE PROTEIN"/>
    <property type="match status" value="1"/>
</dbReference>
<name>A0A6G0TAC4_APHGL</name>
<keyword evidence="3" id="KW-1185">Reference proteome</keyword>
<evidence type="ECO:0000259" key="1">
    <source>
        <dbReference type="Pfam" id="PF17906"/>
    </source>
</evidence>